<feature type="chain" id="PRO_5013896379" description="Cell wall protein" evidence="2">
    <location>
        <begin position="22"/>
        <end position="303"/>
    </location>
</feature>
<sequence length="303" mass="31268">MKFTVVSLLTVAFLSVGPAVAGPIDSIQDPTTTDGISRTDDAMPAGPSATVTSDKSHHVYTPAHHQNYTEDDTADAISRTHDAMPLGVGETLTSDKLGYDCTCPPGGADAGVATTDANSQTGDAIPADGLVHQDVEDAGAATTDATAQTDIAIPAIRKAPLTSHNLNENGTDAHALEDVKDTDPATATTAPGSEEKIKARVKRAPPLRGTSDSMQAQHPTAADMPSSGGQGNSPSPKADNVQGPRYIHGSCSRGPKKGPYGRCKVTMPGEAGPRKSFCMERAPCLYLGSCVVDVLFPVMADCS</sequence>
<feature type="region of interest" description="Disordered" evidence="1">
    <location>
        <begin position="22"/>
        <end position="55"/>
    </location>
</feature>
<evidence type="ECO:0000256" key="2">
    <source>
        <dbReference type="SAM" id="SignalP"/>
    </source>
</evidence>
<dbReference type="Proteomes" id="UP000231358">
    <property type="component" value="Unassembled WGS sequence"/>
</dbReference>
<protein>
    <recommendedName>
        <fullName evidence="5">Cell wall protein</fullName>
    </recommendedName>
</protein>
<dbReference type="AlphaFoldDB" id="A0A2G7FIB3"/>
<organism evidence="3 4">
    <name type="scientific">Aspergillus arachidicola</name>
    <dbReference type="NCBI Taxonomy" id="656916"/>
    <lineage>
        <taxon>Eukaryota</taxon>
        <taxon>Fungi</taxon>
        <taxon>Dikarya</taxon>
        <taxon>Ascomycota</taxon>
        <taxon>Pezizomycotina</taxon>
        <taxon>Eurotiomycetes</taxon>
        <taxon>Eurotiomycetidae</taxon>
        <taxon>Eurotiales</taxon>
        <taxon>Aspergillaceae</taxon>
        <taxon>Aspergillus</taxon>
        <taxon>Aspergillus subgen. Circumdati</taxon>
    </lineage>
</organism>
<evidence type="ECO:0008006" key="5">
    <source>
        <dbReference type="Google" id="ProtNLM"/>
    </source>
</evidence>
<keyword evidence="4" id="KW-1185">Reference proteome</keyword>
<keyword evidence="2" id="KW-0732">Signal</keyword>
<accession>A0A2G7FIB3</accession>
<reference evidence="3 4" key="1">
    <citation type="submission" date="2017-05" db="EMBL/GenBank/DDBJ databases">
        <title>Genome sequence for an aflatoxigenic pathogen of Argentinian peanut, Aspergillus arachidicola.</title>
        <authorList>
            <person name="Moore G."/>
            <person name="Beltz S.B."/>
            <person name="Mack B.M."/>
        </authorList>
    </citation>
    <scope>NUCLEOTIDE SEQUENCE [LARGE SCALE GENOMIC DNA]</scope>
    <source>
        <strain evidence="3 4">CBS 117610</strain>
    </source>
</reference>
<proteinExistence type="predicted"/>
<evidence type="ECO:0000313" key="4">
    <source>
        <dbReference type="Proteomes" id="UP000231358"/>
    </source>
</evidence>
<feature type="compositionally biased region" description="Basic and acidic residues" evidence="1">
    <location>
        <begin position="174"/>
        <end position="183"/>
    </location>
</feature>
<feature type="signal peptide" evidence="2">
    <location>
        <begin position="1"/>
        <end position="21"/>
    </location>
</feature>
<feature type="region of interest" description="Disordered" evidence="1">
    <location>
        <begin position="162"/>
        <end position="253"/>
    </location>
</feature>
<comment type="caution">
    <text evidence="3">The sequence shown here is derived from an EMBL/GenBank/DDBJ whole genome shotgun (WGS) entry which is preliminary data.</text>
</comment>
<evidence type="ECO:0000313" key="3">
    <source>
        <dbReference type="EMBL" id="PIG80025.1"/>
    </source>
</evidence>
<dbReference type="EMBL" id="NEXV01000641">
    <property type="protein sequence ID" value="PIG80025.1"/>
    <property type="molecule type" value="Genomic_DNA"/>
</dbReference>
<evidence type="ECO:0000256" key="1">
    <source>
        <dbReference type="SAM" id="MobiDB-lite"/>
    </source>
</evidence>
<name>A0A2G7FIB3_9EURO</name>
<gene>
    <name evidence="3" type="ORF">AARAC_005187</name>
</gene>